<reference evidence="2 3" key="1">
    <citation type="submission" date="2020-03" db="EMBL/GenBank/DDBJ databases">
        <title>Salinimicrobium sp. nov, isolated from SCS.</title>
        <authorList>
            <person name="Cao W.R."/>
        </authorList>
    </citation>
    <scope>NUCLEOTIDE SEQUENCE [LARGE SCALE GENOMIC DNA]</scope>
    <source>
        <strain evidence="3">J15B91</strain>
    </source>
</reference>
<keyword evidence="3" id="KW-1185">Reference proteome</keyword>
<organism evidence="2 3">
    <name type="scientific">Salinimicrobium oceani</name>
    <dbReference type="NCBI Taxonomy" id="2722702"/>
    <lineage>
        <taxon>Bacteria</taxon>
        <taxon>Pseudomonadati</taxon>
        <taxon>Bacteroidota</taxon>
        <taxon>Flavobacteriia</taxon>
        <taxon>Flavobacteriales</taxon>
        <taxon>Flavobacteriaceae</taxon>
        <taxon>Salinimicrobium</taxon>
    </lineage>
</organism>
<accession>A0ABX1D5D9</accession>
<evidence type="ECO:0000313" key="2">
    <source>
        <dbReference type="EMBL" id="NJW54256.1"/>
    </source>
</evidence>
<dbReference type="RefSeq" id="WP_235942637.1">
    <property type="nucleotide sequence ID" value="NZ_JAAVJR010000041.1"/>
</dbReference>
<dbReference type="InterPro" id="IPR045670">
    <property type="entry name" value="DUF5916"/>
</dbReference>
<feature type="non-terminal residue" evidence="2">
    <location>
        <position position="1"/>
    </location>
</feature>
<gene>
    <name evidence="2" type="ORF">HC175_15195</name>
</gene>
<evidence type="ECO:0000313" key="3">
    <source>
        <dbReference type="Proteomes" id="UP000703674"/>
    </source>
</evidence>
<comment type="caution">
    <text evidence="2">The sequence shown here is derived from an EMBL/GenBank/DDBJ whole genome shotgun (WGS) entry which is preliminary data.</text>
</comment>
<dbReference type="SUPFAM" id="SSF56935">
    <property type="entry name" value="Porins"/>
    <property type="match status" value="1"/>
</dbReference>
<dbReference type="Pfam" id="PF19313">
    <property type="entry name" value="DUF5916"/>
    <property type="match status" value="1"/>
</dbReference>
<dbReference type="EMBL" id="JAAVJR010000041">
    <property type="protein sequence ID" value="NJW54256.1"/>
    <property type="molecule type" value="Genomic_DNA"/>
</dbReference>
<protein>
    <recommendedName>
        <fullName evidence="1">DUF5916 domain-containing protein</fullName>
    </recommendedName>
</protein>
<feature type="domain" description="DUF5916" evidence="1">
    <location>
        <begin position="3"/>
        <end position="203"/>
    </location>
</feature>
<evidence type="ECO:0000259" key="1">
    <source>
        <dbReference type="Pfam" id="PF19313"/>
    </source>
</evidence>
<name>A0ABX1D5D9_9FLAO</name>
<sequence length="233" mass="27667">LGTDFRKKFAIEGVIDWYKYDEKGRGDLIIDFGPRYRFSDKFTVNWFTNIRLNDQEEGFVNLLQDDILFGQRDRHTLTNSLGSTYIINNRTSLNLAFRHYYSEVFYTEYYTLQPNGELDFYAHGNNDYNTTYNSWNLDLRFSWWFAPGSQLTLLYRNAINGFQDQSHVNFGDNFRYLFEQQQLNSLSLRLSYYLDYNRVKNWLAPQQKAPANADALGASYKERKNNPLLKLSF</sequence>
<dbReference type="Proteomes" id="UP000703674">
    <property type="component" value="Unassembled WGS sequence"/>
</dbReference>
<proteinExistence type="predicted"/>